<dbReference type="CDD" id="cd09620">
    <property type="entry name" value="CBM9_like_3"/>
    <property type="match status" value="1"/>
</dbReference>
<dbReference type="RefSeq" id="WP_264280853.1">
    <property type="nucleotide sequence ID" value="NZ_CP107006.1"/>
</dbReference>
<dbReference type="Pfam" id="PF06452">
    <property type="entry name" value="CBM9_1"/>
    <property type="match status" value="1"/>
</dbReference>
<evidence type="ECO:0000313" key="3">
    <source>
        <dbReference type="EMBL" id="UYQ92617.1"/>
    </source>
</evidence>
<dbReference type="PANTHER" id="PTHR35532">
    <property type="entry name" value="SIMILAR TO POLYHYDROXYALKANOATE DEPOLYMERASE"/>
    <property type="match status" value="1"/>
</dbReference>
<dbReference type="Gene3D" id="2.60.40.1190">
    <property type="match status" value="1"/>
</dbReference>
<protein>
    <submittedName>
        <fullName evidence="3">Carbohydrate-binding family 9-like protein</fullName>
    </submittedName>
</protein>
<gene>
    <name evidence="3" type="ORF">MKQ68_21275</name>
</gene>
<keyword evidence="4" id="KW-1185">Reference proteome</keyword>
<reference evidence="3" key="1">
    <citation type="submission" date="2022-10" db="EMBL/GenBank/DDBJ databases">
        <title>Chitinophaga sp. nov., isolated from soil.</title>
        <authorList>
            <person name="Jeon C.O."/>
        </authorList>
    </citation>
    <scope>NUCLEOTIDE SEQUENCE</scope>
    <source>
        <strain evidence="3">R8</strain>
    </source>
</reference>
<evidence type="ECO:0000259" key="2">
    <source>
        <dbReference type="Pfam" id="PF06452"/>
    </source>
</evidence>
<feature type="signal peptide" evidence="1">
    <location>
        <begin position="1"/>
        <end position="26"/>
    </location>
</feature>
<organism evidence="3 4">
    <name type="scientific">Chitinophaga horti</name>
    <dbReference type="NCBI Taxonomy" id="2920382"/>
    <lineage>
        <taxon>Bacteria</taxon>
        <taxon>Pseudomonadati</taxon>
        <taxon>Bacteroidota</taxon>
        <taxon>Chitinophagia</taxon>
        <taxon>Chitinophagales</taxon>
        <taxon>Chitinophagaceae</taxon>
        <taxon>Chitinophaga</taxon>
    </lineage>
</organism>
<name>A0ABY6J1V6_9BACT</name>
<evidence type="ECO:0000256" key="1">
    <source>
        <dbReference type="SAM" id="SignalP"/>
    </source>
</evidence>
<dbReference type="PANTHER" id="PTHR35532:SF5">
    <property type="entry name" value="CARBOHYDRATE-BINDING DOMAIN-CONTAINING PROTEIN"/>
    <property type="match status" value="1"/>
</dbReference>
<dbReference type="SUPFAM" id="SSF49344">
    <property type="entry name" value="CBD9-like"/>
    <property type="match status" value="1"/>
</dbReference>
<accession>A0ABY6J1V6</accession>
<feature type="domain" description="Carbohydrate-binding" evidence="2">
    <location>
        <begin position="47"/>
        <end position="201"/>
    </location>
</feature>
<sequence length="353" mass="40622">MCRLSRSAKNALTGLLLTMAALTVNGQTVFPEQLNYECLFTSDSITIDGKGNEATWRKAPWTEDFGDIEGAKKPKPVLRTRVKMLWNDRYLFVFAEMQEPALQASLHRRDTIIYQDNDFEIFIDPNGDTHQYFEIEVNAHNTIMDLFMAKPYRNGGNAMINWDVKGLHSAVQLYGTLNQPNDRDSAWTVEMAIPFSALATYKERVRPQENTRWRINFSRVQWDWDVVNGQYQKRKGANGRPLPEHNWVWSPQGIVDMHAPERWGNLWFRNTAGGTAAPSAEDEAARRLLWTVYYKQQQYRRQKGSYATATAQLELTGSKGLKLEATSRQFNARVQSGNTTWIIDQEGRITMEN</sequence>
<evidence type="ECO:0000313" key="4">
    <source>
        <dbReference type="Proteomes" id="UP001162741"/>
    </source>
</evidence>
<dbReference type="Proteomes" id="UP001162741">
    <property type="component" value="Chromosome"/>
</dbReference>
<keyword evidence="1" id="KW-0732">Signal</keyword>
<dbReference type="EMBL" id="CP107006">
    <property type="protein sequence ID" value="UYQ92617.1"/>
    <property type="molecule type" value="Genomic_DNA"/>
</dbReference>
<proteinExistence type="predicted"/>
<feature type="chain" id="PRO_5046840609" evidence="1">
    <location>
        <begin position="27"/>
        <end position="353"/>
    </location>
</feature>
<dbReference type="InterPro" id="IPR010502">
    <property type="entry name" value="Carb-bd_dom_fam9"/>
</dbReference>